<name>A0A7U4K1J9_YEREN</name>
<dbReference type="AlphaFoldDB" id="A0A7U4K1J9"/>
<dbReference type="GO" id="GO:0003677">
    <property type="term" value="F:DNA binding"/>
    <property type="evidence" value="ECO:0007669"/>
    <property type="project" value="InterPro"/>
</dbReference>
<gene>
    <name evidence="1" type="ORF">LC20_03118</name>
</gene>
<evidence type="ECO:0000313" key="2">
    <source>
        <dbReference type="Proteomes" id="UP000230961"/>
    </source>
</evidence>
<organism evidence="1 2">
    <name type="scientific">Yersinia enterocolitica LC20</name>
    <dbReference type="NCBI Taxonomy" id="1443113"/>
    <lineage>
        <taxon>Bacteria</taxon>
        <taxon>Pseudomonadati</taxon>
        <taxon>Pseudomonadota</taxon>
        <taxon>Gammaproteobacteria</taxon>
        <taxon>Enterobacterales</taxon>
        <taxon>Yersiniaceae</taxon>
        <taxon>Yersinia</taxon>
    </lineage>
</organism>
<dbReference type="KEGG" id="yel:LC20_03118"/>
<dbReference type="EMBL" id="CP007448">
    <property type="protein sequence ID" value="AHM74371.1"/>
    <property type="molecule type" value="Genomic_DNA"/>
</dbReference>
<reference evidence="1 2" key="1">
    <citation type="submission" date="2017-11" db="EMBL/GenBank/DDBJ databases">
        <title>The complete genome sequence and comparative genome analysis of Yersinia enterocolitica strain LC20.</title>
        <authorList>
            <person name="Shi G."/>
            <person name="Su M."/>
            <person name="Liang J."/>
            <person name="Gu W."/>
            <person name="Xiao Y."/>
            <person name="Zhang Z."/>
            <person name="Qiu H."/>
            <person name="Duan R."/>
            <person name="Zhang Z."/>
            <person name="Li Y."/>
            <person name="Zhang X."/>
            <person name="Ling Y."/>
            <person name="Song L."/>
            <person name="Chen M."/>
            <person name="Zhao Y."/>
            <person name="Wu J."/>
            <person name="Jing H."/>
            <person name="Xiao J."/>
            <person name="Wang X."/>
        </authorList>
    </citation>
    <scope>NUCLEOTIDE SEQUENCE [LARGE SCALE GENOMIC DNA]</scope>
    <source>
        <strain evidence="1 2">LC20</strain>
    </source>
</reference>
<dbReference type="Gene3D" id="1.10.260.40">
    <property type="entry name" value="lambda repressor-like DNA-binding domains"/>
    <property type="match status" value="1"/>
</dbReference>
<accession>A0A7U4K1J9</accession>
<dbReference type="InterPro" id="IPR010982">
    <property type="entry name" value="Lambda_DNA-bd_dom_sf"/>
</dbReference>
<sequence length="65" mass="7053">MLKKDAIQYFGTKSALAKAAGVKPPSVSAWGDLVPEKRAVRLEKASNGELHYDPIDYDKPIAPAQ</sequence>
<dbReference type="Pfam" id="PF14549">
    <property type="entry name" value="P22_Cro"/>
    <property type="match status" value="1"/>
</dbReference>
<evidence type="ECO:0000313" key="1">
    <source>
        <dbReference type="EMBL" id="AHM74371.1"/>
    </source>
</evidence>
<proteinExistence type="predicted"/>
<dbReference type="SUPFAM" id="SSF47413">
    <property type="entry name" value="lambda repressor-like DNA-binding domains"/>
    <property type="match status" value="1"/>
</dbReference>
<protein>
    <submittedName>
        <fullName evidence="1">Transcriptional regulator</fullName>
    </submittedName>
</protein>
<dbReference type="Proteomes" id="UP000230961">
    <property type="component" value="Chromosome"/>
</dbReference>